<feature type="transmembrane region" description="Helical" evidence="1">
    <location>
        <begin position="292"/>
        <end position="310"/>
    </location>
</feature>
<dbReference type="PATRIC" id="fig|1423715.3.peg.2523"/>
<sequence length="311" mass="32692">MMSVLSLALVPILMGSGLAMQTAVNSKLRQAVGSPYLASAVSFSVGALFLLGITGMTGGSLGISWQVISQNPWWIWSGGVLGVIGLTVNLLLFPRLGSLQTAVLPIFGQIVMGLIIDQFGLFSSPQTALTWLRGGGLVLVTGGMLVATGLLEKRSVTTATRGKWLWQGLGIGAGMLMATQTAINGHLGVVLGSSLHAALISFSVGAVLLILVVIGGRLSLSGFRTTDATSRHNWWQWLGGFLGALYVYGSSWLVPQIGTGQVVVLALFGQLLFSALIDQFGWFEAVINRVALSRLVGLVALFLGVLSVHFL</sequence>
<evidence type="ECO:0000313" key="3">
    <source>
        <dbReference type="Proteomes" id="UP000051955"/>
    </source>
</evidence>
<feature type="transmembrane region" description="Helical" evidence="1">
    <location>
        <begin position="234"/>
        <end position="254"/>
    </location>
</feature>
<dbReference type="GO" id="GO:0005886">
    <property type="term" value="C:plasma membrane"/>
    <property type="evidence" value="ECO:0007669"/>
    <property type="project" value="TreeGrafter"/>
</dbReference>
<dbReference type="AlphaFoldDB" id="A0A0R1LK39"/>
<proteinExistence type="predicted"/>
<gene>
    <name evidence="2" type="ORF">FD25_GL002445</name>
</gene>
<dbReference type="InterPro" id="IPR006750">
    <property type="entry name" value="YdcZ"/>
</dbReference>
<name>A0A0R1LK39_9LACO</name>
<feature type="transmembrane region" description="Helical" evidence="1">
    <location>
        <begin position="195"/>
        <end position="214"/>
    </location>
</feature>
<dbReference type="PANTHER" id="PTHR34821">
    <property type="entry name" value="INNER MEMBRANE PROTEIN YDCZ"/>
    <property type="match status" value="1"/>
</dbReference>
<dbReference type="STRING" id="1423715.FD25_GL002445"/>
<feature type="transmembrane region" description="Helical" evidence="1">
    <location>
        <begin position="260"/>
        <end position="280"/>
    </location>
</feature>
<keyword evidence="3" id="KW-1185">Reference proteome</keyword>
<feature type="transmembrane region" description="Helical" evidence="1">
    <location>
        <begin position="164"/>
        <end position="183"/>
    </location>
</feature>
<reference evidence="2 3" key="1">
    <citation type="journal article" date="2015" name="Genome Announc.">
        <title>Expanding the biotechnology potential of lactobacilli through comparative genomics of 213 strains and associated genera.</title>
        <authorList>
            <person name="Sun Z."/>
            <person name="Harris H.M."/>
            <person name="McCann A."/>
            <person name="Guo C."/>
            <person name="Argimon S."/>
            <person name="Zhang W."/>
            <person name="Yang X."/>
            <person name="Jeffery I.B."/>
            <person name="Cooney J.C."/>
            <person name="Kagawa T.F."/>
            <person name="Liu W."/>
            <person name="Song Y."/>
            <person name="Salvetti E."/>
            <person name="Wrobel A."/>
            <person name="Rasinkangas P."/>
            <person name="Parkhill J."/>
            <person name="Rea M.C."/>
            <person name="O'Sullivan O."/>
            <person name="Ritari J."/>
            <person name="Douillard F.P."/>
            <person name="Paul Ross R."/>
            <person name="Yang R."/>
            <person name="Briner A.E."/>
            <person name="Felis G.E."/>
            <person name="de Vos W.M."/>
            <person name="Barrangou R."/>
            <person name="Klaenhammer T.R."/>
            <person name="Caufield P.W."/>
            <person name="Cui Y."/>
            <person name="Zhang H."/>
            <person name="O'Toole P.W."/>
        </authorList>
    </citation>
    <scope>NUCLEOTIDE SEQUENCE [LARGE SCALE GENOMIC DNA]</scope>
    <source>
        <strain evidence="2 3">DSM 19394</strain>
    </source>
</reference>
<dbReference type="EMBL" id="AZDV01000005">
    <property type="protein sequence ID" value="KRK95984.1"/>
    <property type="molecule type" value="Genomic_DNA"/>
</dbReference>
<organism evidence="2 3">
    <name type="scientific">Levilactobacillus acidifarinae DSM 19394 = JCM 15949</name>
    <dbReference type="NCBI Taxonomy" id="1423715"/>
    <lineage>
        <taxon>Bacteria</taxon>
        <taxon>Bacillati</taxon>
        <taxon>Bacillota</taxon>
        <taxon>Bacilli</taxon>
        <taxon>Lactobacillales</taxon>
        <taxon>Lactobacillaceae</taxon>
        <taxon>Levilactobacillus</taxon>
    </lineage>
</organism>
<evidence type="ECO:0000313" key="2">
    <source>
        <dbReference type="EMBL" id="KRK95984.1"/>
    </source>
</evidence>
<feature type="transmembrane region" description="Helical" evidence="1">
    <location>
        <begin position="35"/>
        <end position="61"/>
    </location>
</feature>
<protein>
    <recommendedName>
        <fullName evidence="4">Integral membrane protein</fullName>
    </recommendedName>
</protein>
<dbReference type="PANTHER" id="PTHR34821:SF2">
    <property type="entry name" value="INNER MEMBRANE PROTEIN YDCZ"/>
    <property type="match status" value="1"/>
</dbReference>
<keyword evidence="1" id="KW-0812">Transmembrane</keyword>
<dbReference type="Pfam" id="PF04657">
    <property type="entry name" value="DMT_YdcZ"/>
    <property type="match status" value="2"/>
</dbReference>
<feature type="transmembrane region" description="Helical" evidence="1">
    <location>
        <begin position="73"/>
        <end position="93"/>
    </location>
</feature>
<evidence type="ECO:0000256" key="1">
    <source>
        <dbReference type="SAM" id="Phobius"/>
    </source>
</evidence>
<keyword evidence="1" id="KW-0472">Membrane</keyword>
<feature type="transmembrane region" description="Helical" evidence="1">
    <location>
        <begin position="131"/>
        <end position="152"/>
    </location>
</feature>
<dbReference type="Proteomes" id="UP000051955">
    <property type="component" value="Unassembled WGS sequence"/>
</dbReference>
<comment type="caution">
    <text evidence="2">The sequence shown here is derived from an EMBL/GenBank/DDBJ whole genome shotgun (WGS) entry which is preliminary data.</text>
</comment>
<keyword evidence="1" id="KW-1133">Transmembrane helix</keyword>
<accession>A0A0R1LK39</accession>
<evidence type="ECO:0008006" key="4">
    <source>
        <dbReference type="Google" id="ProtNLM"/>
    </source>
</evidence>